<proteinExistence type="predicted"/>
<feature type="transmembrane region" description="Helical" evidence="1">
    <location>
        <begin position="62"/>
        <end position="81"/>
    </location>
</feature>
<reference evidence="2" key="1">
    <citation type="journal article" date="2023" name="Plant J.">
        <title>Genome sequences and population genomics provide insights into the demographic history, inbreeding, and mutation load of two 'living fossil' tree species of Dipteronia.</title>
        <authorList>
            <person name="Feng Y."/>
            <person name="Comes H.P."/>
            <person name="Chen J."/>
            <person name="Zhu S."/>
            <person name="Lu R."/>
            <person name="Zhang X."/>
            <person name="Li P."/>
            <person name="Qiu J."/>
            <person name="Olsen K.M."/>
            <person name="Qiu Y."/>
        </authorList>
    </citation>
    <scope>NUCLEOTIDE SEQUENCE</scope>
    <source>
        <strain evidence="2">KIB01</strain>
    </source>
</reference>
<keyword evidence="3" id="KW-1185">Reference proteome</keyword>
<keyword evidence="1" id="KW-0472">Membrane</keyword>
<accession>A0AAD9XMU1</accession>
<dbReference type="Proteomes" id="UP001280121">
    <property type="component" value="Unassembled WGS sequence"/>
</dbReference>
<gene>
    <name evidence="2" type="ORF">Ddye_000884</name>
</gene>
<comment type="caution">
    <text evidence="2">The sequence shown here is derived from an EMBL/GenBank/DDBJ whole genome shotgun (WGS) entry which is preliminary data.</text>
</comment>
<sequence>MEGVTFCFIHKGANKIARVLADNALGIDEDTFSMEDYLYQKRCEGVDFWRWVLIFVLVGVDIWRWMLILGLWVLCFASVVVEEGIRDEWRSSSGKEENRGEDDAVW</sequence>
<dbReference type="EMBL" id="JANJYI010000001">
    <property type="protein sequence ID" value="KAK2662310.1"/>
    <property type="molecule type" value="Genomic_DNA"/>
</dbReference>
<evidence type="ECO:0008006" key="4">
    <source>
        <dbReference type="Google" id="ProtNLM"/>
    </source>
</evidence>
<name>A0AAD9XMU1_9ROSI</name>
<evidence type="ECO:0000313" key="2">
    <source>
        <dbReference type="EMBL" id="KAK2662310.1"/>
    </source>
</evidence>
<organism evidence="2 3">
    <name type="scientific">Dipteronia dyeriana</name>
    <dbReference type="NCBI Taxonomy" id="168575"/>
    <lineage>
        <taxon>Eukaryota</taxon>
        <taxon>Viridiplantae</taxon>
        <taxon>Streptophyta</taxon>
        <taxon>Embryophyta</taxon>
        <taxon>Tracheophyta</taxon>
        <taxon>Spermatophyta</taxon>
        <taxon>Magnoliopsida</taxon>
        <taxon>eudicotyledons</taxon>
        <taxon>Gunneridae</taxon>
        <taxon>Pentapetalae</taxon>
        <taxon>rosids</taxon>
        <taxon>malvids</taxon>
        <taxon>Sapindales</taxon>
        <taxon>Sapindaceae</taxon>
        <taxon>Hippocastanoideae</taxon>
        <taxon>Acereae</taxon>
        <taxon>Dipteronia</taxon>
    </lineage>
</organism>
<protein>
    <recommendedName>
        <fullName evidence="4">Transmembrane protein</fullName>
    </recommendedName>
</protein>
<keyword evidence="1" id="KW-1133">Transmembrane helix</keyword>
<keyword evidence="1" id="KW-0812">Transmembrane</keyword>
<evidence type="ECO:0000313" key="3">
    <source>
        <dbReference type="Proteomes" id="UP001280121"/>
    </source>
</evidence>
<dbReference type="AlphaFoldDB" id="A0AAD9XMU1"/>
<evidence type="ECO:0000256" key="1">
    <source>
        <dbReference type="SAM" id="Phobius"/>
    </source>
</evidence>